<evidence type="ECO:0000313" key="3">
    <source>
        <dbReference type="EMBL" id="NYF42666.1"/>
    </source>
</evidence>
<dbReference type="CDD" id="cd03498">
    <property type="entry name" value="SQR_TypeB_2_TM"/>
    <property type="match status" value="1"/>
</dbReference>
<gene>
    <name evidence="3" type="ORF">HDA43_004867</name>
</gene>
<feature type="transmembrane region" description="Helical" evidence="2">
    <location>
        <begin position="42"/>
        <end position="61"/>
    </location>
</feature>
<feature type="transmembrane region" description="Helical" evidence="2">
    <location>
        <begin position="187"/>
        <end position="204"/>
    </location>
</feature>
<keyword evidence="2" id="KW-0812">Transmembrane</keyword>
<reference evidence="3 4" key="1">
    <citation type="submission" date="2020-07" db="EMBL/GenBank/DDBJ databases">
        <title>Sequencing the genomes of 1000 actinobacteria strains.</title>
        <authorList>
            <person name="Klenk H.-P."/>
        </authorList>
    </citation>
    <scope>NUCLEOTIDE SEQUENCE [LARGE SCALE GENOMIC DNA]</scope>
    <source>
        <strain evidence="3 4">DSM 45763</strain>
    </source>
</reference>
<dbReference type="RefSeq" id="WP_179825390.1">
    <property type="nucleotide sequence ID" value="NZ_JACCCO010000002.1"/>
</dbReference>
<dbReference type="EMBL" id="JACCCO010000002">
    <property type="protein sequence ID" value="NYF42666.1"/>
    <property type="molecule type" value="Genomic_DNA"/>
</dbReference>
<accession>A0A852V3P6</accession>
<dbReference type="InterPro" id="IPR011138">
    <property type="entry name" value="Cytochrome_b-558"/>
</dbReference>
<dbReference type="SUPFAM" id="SSF81343">
    <property type="entry name" value="Fumarate reductase respiratory complex transmembrane subunits"/>
    <property type="match status" value="1"/>
</dbReference>
<keyword evidence="2" id="KW-1133">Transmembrane helix</keyword>
<organism evidence="3 4">
    <name type="scientific">Streptosporangium sandarakinum</name>
    <dbReference type="NCBI Taxonomy" id="1260955"/>
    <lineage>
        <taxon>Bacteria</taxon>
        <taxon>Bacillati</taxon>
        <taxon>Actinomycetota</taxon>
        <taxon>Actinomycetes</taxon>
        <taxon>Streptosporangiales</taxon>
        <taxon>Streptosporangiaceae</taxon>
        <taxon>Streptosporangium</taxon>
    </lineage>
</organism>
<evidence type="ECO:0000256" key="1">
    <source>
        <dbReference type="SAM" id="MobiDB-lite"/>
    </source>
</evidence>
<keyword evidence="2" id="KW-0472">Membrane</keyword>
<feature type="transmembrane region" description="Helical" evidence="2">
    <location>
        <begin position="225"/>
        <end position="253"/>
    </location>
</feature>
<name>A0A852V3P6_9ACTN</name>
<comment type="caution">
    <text evidence="3">The sequence shown here is derived from an EMBL/GenBank/DDBJ whole genome shotgun (WGS) entry which is preliminary data.</text>
</comment>
<dbReference type="Gene3D" id="1.20.1300.10">
    <property type="entry name" value="Fumarate reductase/succinate dehydrogenase, transmembrane subunit"/>
    <property type="match status" value="1"/>
</dbReference>
<sequence>MTATIERGSATASINPPGDATADKKTPRRRGGFLSSSPGKKAVMAVTGAVMVLFLVAHMAGNLKSFLGAEEFNAYAASLRTLGEPILPHRTLLTVLEIVLVAALVLHMWAAITLARRAGQARPVKYAVRRKSQAGGYAIHAMRYGGTAIFLFLIWHLLDLTFGTVNPAGGTGTPYERLVEGFAPSRWWVTLFYVLAVLAVGQHLRHGLWSAFQSLGRAGRRSYRGLNVFAVTVSVLMVVGFLAVPAGVMAGVIK</sequence>
<dbReference type="GO" id="GO:0016020">
    <property type="term" value="C:membrane"/>
    <property type="evidence" value="ECO:0007669"/>
    <property type="project" value="InterPro"/>
</dbReference>
<feature type="region of interest" description="Disordered" evidence="1">
    <location>
        <begin position="1"/>
        <end position="38"/>
    </location>
</feature>
<evidence type="ECO:0000313" key="4">
    <source>
        <dbReference type="Proteomes" id="UP000576393"/>
    </source>
</evidence>
<proteinExistence type="predicted"/>
<keyword evidence="4" id="KW-1185">Reference proteome</keyword>
<dbReference type="AlphaFoldDB" id="A0A852V3P6"/>
<dbReference type="Proteomes" id="UP000576393">
    <property type="component" value="Unassembled WGS sequence"/>
</dbReference>
<dbReference type="NCBIfam" id="TIGR02046">
    <property type="entry name" value="sdhC_b558_fam"/>
    <property type="match status" value="1"/>
</dbReference>
<protein>
    <submittedName>
        <fullName evidence="3">Succinate dehydrogenase / fumarate reductase cytochrome b subunit</fullName>
    </submittedName>
</protein>
<feature type="transmembrane region" description="Helical" evidence="2">
    <location>
        <begin position="136"/>
        <end position="158"/>
    </location>
</feature>
<evidence type="ECO:0000256" key="2">
    <source>
        <dbReference type="SAM" id="Phobius"/>
    </source>
</evidence>
<feature type="transmembrane region" description="Helical" evidence="2">
    <location>
        <begin position="92"/>
        <end position="115"/>
    </location>
</feature>
<dbReference type="InterPro" id="IPR034804">
    <property type="entry name" value="SQR/QFR_C/D"/>
</dbReference>